<dbReference type="Proteomes" id="UP000194546">
    <property type="component" value="Unassembled WGS sequence"/>
</dbReference>
<gene>
    <name evidence="1" type="ORF">PAMC26510_37500</name>
</gene>
<organism evidence="1 2">
    <name type="scientific">Caballeronia sordidicola</name>
    <name type="common">Burkholderia sordidicola</name>
    <dbReference type="NCBI Taxonomy" id="196367"/>
    <lineage>
        <taxon>Bacteria</taxon>
        <taxon>Pseudomonadati</taxon>
        <taxon>Pseudomonadota</taxon>
        <taxon>Betaproteobacteria</taxon>
        <taxon>Burkholderiales</taxon>
        <taxon>Burkholderiaceae</taxon>
        <taxon>Caballeronia</taxon>
    </lineage>
</organism>
<evidence type="ECO:0000313" key="1">
    <source>
        <dbReference type="EMBL" id="OTP65934.1"/>
    </source>
</evidence>
<sequence>MRELAQLDHLWMIGLHTINHWEIVRVEHADLGAERLQ</sequence>
<name>A0A242M414_CABSO</name>
<evidence type="ECO:0000313" key="2">
    <source>
        <dbReference type="Proteomes" id="UP000194546"/>
    </source>
</evidence>
<comment type="caution">
    <text evidence="1">The sequence shown here is derived from an EMBL/GenBank/DDBJ whole genome shotgun (WGS) entry which is preliminary data.</text>
</comment>
<proteinExistence type="predicted"/>
<accession>A0A242M414</accession>
<protein>
    <submittedName>
        <fullName evidence="1">Uncharacterized protein</fullName>
    </submittedName>
</protein>
<reference evidence="1 2" key="1">
    <citation type="submission" date="2017-03" db="EMBL/GenBank/DDBJ databases">
        <title>Genome analysis of strain PAMC 26510.</title>
        <authorList>
            <person name="Oh H.-M."/>
            <person name="Yang J.-A."/>
        </authorList>
    </citation>
    <scope>NUCLEOTIDE SEQUENCE [LARGE SCALE GENOMIC DNA]</scope>
    <source>
        <strain evidence="1 2">PAMC 26510</strain>
    </source>
</reference>
<dbReference type="AlphaFoldDB" id="A0A242M414"/>
<dbReference type="EMBL" id="NBTY01000212">
    <property type="protein sequence ID" value="OTP65934.1"/>
    <property type="molecule type" value="Genomic_DNA"/>
</dbReference>